<feature type="region of interest" description="Disordered" evidence="1">
    <location>
        <begin position="270"/>
        <end position="306"/>
    </location>
</feature>
<evidence type="ECO:0000256" key="1">
    <source>
        <dbReference type="SAM" id="MobiDB-lite"/>
    </source>
</evidence>
<name>A0A507QVN7_MONPU</name>
<sequence length="359" mass="39196">MPPMGSPALRAPSFSRPDSYDMNAFDPQRILPRQLFNIEQGVNYEADSTVAYYTNSPPYISPGAASGVLIDDFGPPWNPRAWNQTLPLDKLPTGVYTDLDMHCRSTQPSYFYGVSTHGPTPSDIPPFFSASTSVSSDGQGTDRTLPSPAVQNQVQSCPSIFPTIPEAMPSLNFSQNFKVESGWDAKSSTTIGDSYTTMPITSTGTFTSSPVNRTRPSPSNTQESLFDFLPMPSNSVSPHSMASSATFTELDSIDSPGDFLTGTDTRYTRSTKLFPRDNGLTDYSPIYSHSNSGNRKNRRDQAGDSVPTLITGFPYTPVRNTAPGNVSAFNPLQPDPPMQYRDQIEEHRTPVTALRNVGC</sequence>
<protein>
    <submittedName>
        <fullName evidence="2">Uncharacterized protein</fullName>
    </submittedName>
</protein>
<reference evidence="2 3" key="1">
    <citation type="submission" date="2019-06" db="EMBL/GenBank/DDBJ databases">
        <title>Wine fermentation using esterase from Monascus purpureus.</title>
        <authorList>
            <person name="Geng C."/>
            <person name="Zhang Y."/>
        </authorList>
    </citation>
    <scope>NUCLEOTIDE SEQUENCE [LARGE SCALE GENOMIC DNA]</scope>
    <source>
        <strain evidence="2">HQ1</strain>
    </source>
</reference>
<comment type="caution">
    <text evidence="2">The sequence shown here is derived from an EMBL/GenBank/DDBJ whole genome shotgun (WGS) entry which is preliminary data.</text>
</comment>
<dbReference type="EMBL" id="VIFY01000062">
    <property type="protein sequence ID" value="TQB72525.1"/>
    <property type="molecule type" value="Genomic_DNA"/>
</dbReference>
<evidence type="ECO:0000313" key="3">
    <source>
        <dbReference type="Proteomes" id="UP000319663"/>
    </source>
</evidence>
<evidence type="ECO:0000313" key="2">
    <source>
        <dbReference type="EMBL" id="TQB72525.1"/>
    </source>
</evidence>
<dbReference type="Proteomes" id="UP000319663">
    <property type="component" value="Unassembled WGS sequence"/>
</dbReference>
<organism evidence="2 3">
    <name type="scientific">Monascus purpureus</name>
    <name type="common">Red mold</name>
    <name type="synonym">Monascus anka</name>
    <dbReference type="NCBI Taxonomy" id="5098"/>
    <lineage>
        <taxon>Eukaryota</taxon>
        <taxon>Fungi</taxon>
        <taxon>Dikarya</taxon>
        <taxon>Ascomycota</taxon>
        <taxon>Pezizomycotina</taxon>
        <taxon>Eurotiomycetes</taxon>
        <taxon>Eurotiomycetidae</taxon>
        <taxon>Eurotiales</taxon>
        <taxon>Aspergillaceae</taxon>
        <taxon>Monascus</taxon>
    </lineage>
</organism>
<accession>A0A507QVN7</accession>
<proteinExistence type="predicted"/>
<dbReference type="STRING" id="5098.A0A507QVN7"/>
<feature type="region of interest" description="Disordered" evidence="1">
    <location>
        <begin position="201"/>
        <end position="221"/>
    </location>
</feature>
<dbReference type="AlphaFoldDB" id="A0A507QVN7"/>
<keyword evidence="3" id="KW-1185">Reference proteome</keyword>
<gene>
    <name evidence="2" type="ORF">MPDQ_006748</name>
</gene>
<feature type="region of interest" description="Disordered" evidence="1">
    <location>
        <begin position="131"/>
        <end position="152"/>
    </location>
</feature>